<accession>A0ABU7KQY8</accession>
<reference evidence="1 2" key="1">
    <citation type="submission" date="2023-07" db="EMBL/GenBank/DDBJ databases">
        <authorList>
            <person name="Girao M."/>
            <person name="Carvalho M.F."/>
        </authorList>
    </citation>
    <scope>NUCLEOTIDE SEQUENCE [LARGE SCALE GENOMIC DNA]</scope>
    <source>
        <strain evidence="1 2">66/93</strain>
    </source>
</reference>
<dbReference type="Proteomes" id="UP001348641">
    <property type="component" value="Unassembled WGS sequence"/>
</dbReference>
<comment type="caution">
    <text evidence="1">The sequence shown here is derived from an EMBL/GenBank/DDBJ whole genome shotgun (WGS) entry which is preliminary data.</text>
</comment>
<protein>
    <submittedName>
        <fullName evidence="1">Uncharacterized protein</fullName>
    </submittedName>
</protein>
<sequence>MSHVAGEFTGIIRDQIAALEEGGLQGDAPTVANTTATDAAGLVTYINTVLLPALRTRGVIA</sequence>
<dbReference type="EMBL" id="JAUUCC010000033">
    <property type="protein sequence ID" value="MEE2051694.1"/>
    <property type="molecule type" value="Genomic_DNA"/>
</dbReference>
<dbReference type="RefSeq" id="WP_330158756.1">
    <property type="nucleotide sequence ID" value="NZ_BAAAJA010000041.1"/>
</dbReference>
<dbReference type="Gene3D" id="6.10.140.1630">
    <property type="match status" value="1"/>
</dbReference>
<name>A0ABU7KQY8_9ACTN</name>
<evidence type="ECO:0000313" key="2">
    <source>
        <dbReference type="Proteomes" id="UP001348641"/>
    </source>
</evidence>
<gene>
    <name evidence="1" type="ORF">Q8A49_14435</name>
</gene>
<proteinExistence type="predicted"/>
<organism evidence="1 2">
    <name type="scientific">Nocardiopsis tropica</name>
    <dbReference type="NCBI Taxonomy" id="109330"/>
    <lineage>
        <taxon>Bacteria</taxon>
        <taxon>Bacillati</taxon>
        <taxon>Actinomycetota</taxon>
        <taxon>Actinomycetes</taxon>
        <taxon>Streptosporangiales</taxon>
        <taxon>Nocardiopsidaceae</taxon>
        <taxon>Nocardiopsis</taxon>
    </lineage>
</organism>
<evidence type="ECO:0000313" key="1">
    <source>
        <dbReference type="EMBL" id="MEE2051694.1"/>
    </source>
</evidence>